<accession>A0A371K4Q9</accession>
<organism evidence="2 3">
    <name type="scientific">Lysobacter silvisoli</name>
    <dbReference type="NCBI Taxonomy" id="2293254"/>
    <lineage>
        <taxon>Bacteria</taxon>
        <taxon>Pseudomonadati</taxon>
        <taxon>Pseudomonadota</taxon>
        <taxon>Gammaproteobacteria</taxon>
        <taxon>Lysobacterales</taxon>
        <taxon>Lysobacteraceae</taxon>
        <taxon>Lysobacter</taxon>
    </lineage>
</organism>
<dbReference type="EMBL" id="QTSU01000001">
    <property type="protein sequence ID" value="RDZ28921.1"/>
    <property type="molecule type" value="Genomic_DNA"/>
</dbReference>
<proteinExistence type="predicted"/>
<dbReference type="OrthoDB" id="6027129at2"/>
<keyword evidence="3" id="KW-1185">Reference proteome</keyword>
<protein>
    <submittedName>
        <fullName evidence="2">Uncharacterized protein</fullName>
    </submittedName>
</protein>
<evidence type="ECO:0000313" key="2">
    <source>
        <dbReference type="EMBL" id="RDZ28921.1"/>
    </source>
</evidence>
<reference evidence="2 3" key="1">
    <citation type="submission" date="2018-08" db="EMBL/GenBank/DDBJ databases">
        <title>Lysobacter sp. zong2l5, whole genome shotgun sequence.</title>
        <authorList>
            <person name="Zhang X."/>
            <person name="Feng G."/>
            <person name="Zhu H."/>
        </authorList>
    </citation>
    <scope>NUCLEOTIDE SEQUENCE [LARGE SCALE GENOMIC DNA]</scope>
    <source>
        <strain evidence="3">zong2l5</strain>
    </source>
</reference>
<gene>
    <name evidence="2" type="ORF">DX914_07405</name>
</gene>
<name>A0A371K4Q9_9GAMM</name>
<dbReference type="AlphaFoldDB" id="A0A371K4Q9"/>
<dbReference type="Proteomes" id="UP000264492">
    <property type="component" value="Unassembled WGS sequence"/>
</dbReference>
<evidence type="ECO:0000256" key="1">
    <source>
        <dbReference type="SAM" id="MobiDB-lite"/>
    </source>
</evidence>
<feature type="region of interest" description="Disordered" evidence="1">
    <location>
        <begin position="1"/>
        <end position="24"/>
    </location>
</feature>
<evidence type="ECO:0000313" key="3">
    <source>
        <dbReference type="Proteomes" id="UP000264492"/>
    </source>
</evidence>
<dbReference type="RefSeq" id="WP_115858357.1">
    <property type="nucleotide sequence ID" value="NZ_QTSU01000001.1"/>
</dbReference>
<sequence>MHETTNFDSAAWKSQRGAKPLDNQRGAMVPALANLISEGMPRADVIGVLGEPDSSDAAKGVDVYELGVSDAGIDEEYYEVRYQDGRVASRRWSRR</sequence>
<comment type="caution">
    <text evidence="2">The sequence shown here is derived from an EMBL/GenBank/DDBJ whole genome shotgun (WGS) entry which is preliminary data.</text>
</comment>